<dbReference type="EMBL" id="GBXM01000798">
    <property type="protein sequence ID" value="JAI07780.1"/>
    <property type="molecule type" value="Transcribed_RNA"/>
</dbReference>
<reference evidence="2" key="1">
    <citation type="submission" date="2014-11" db="EMBL/GenBank/DDBJ databases">
        <authorList>
            <person name="Amaro Gonzalez C."/>
        </authorList>
    </citation>
    <scope>NUCLEOTIDE SEQUENCE</scope>
</reference>
<proteinExistence type="predicted"/>
<accession>A0A0E9XYR3</accession>
<dbReference type="AlphaFoldDB" id="A0A0E9XYR3"/>
<name>A0A0E9XYR3_ANGAN</name>
<organism evidence="2">
    <name type="scientific">Anguilla anguilla</name>
    <name type="common">European freshwater eel</name>
    <name type="synonym">Muraena anguilla</name>
    <dbReference type="NCBI Taxonomy" id="7936"/>
    <lineage>
        <taxon>Eukaryota</taxon>
        <taxon>Metazoa</taxon>
        <taxon>Chordata</taxon>
        <taxon>Craniata</taxon>
        <taxon>Vertebrata</taxon>
        <taxon>Euteleostomi</taxon>
        <taxon>Actinopterygii</taxon>
        <taxon>Neopterygii</taxon>
        <taxon>Teleostei</taxon>
        <taxon>Anguilliformes</taxon>
        <taxon>Anguillidae</taxon>
        <taxon>Anguilla</taxon>
    </lineage>
</organism>
<reference evidence="2" key="2">
    <citation type="journal article" date="2015" name="Fish Shellfish Immunol.">
        <title>Early steps in the European eel (Anguilla anguilla)-Vibrio vulnificus interaction in the gills: Role of the RtxA13 toxin.</title>
        <authorList>
            <person name="Callol A."/>
            <person name="Pajuelo D."/>
            <person name="Ebbesson L."/>
            <person name="Teles M."/>
            <person name="MacKenzie S."/>
            <person name="Amaro C."/>
        </authorList>
    </citation>
    <scope>NUCLEOTIDE SEQUENCE</scope>
</reference>
<feature type="compositionally biased region" description="Polar residues" evidence="1">
    <location>
        <begin position="15"/>
        <end position="26"/>
    </location>
</feature>
<evidence type="ECO:0000313" key="2">
    <source>
        <dbReference type="EMBL" id="JAI07780.1"/>
    </source>
</evidence>
<evidence type="ECO:0000256" key="1">
    <source>
        <dbReference type="SAM" id="MobiDB-lite"/>
    </source>
</evidence>
<sequence>MRNSLNLKGYEHHNAMNTGSFEVQVQ</sequence>
<feature type="region of interest" description="Disordered" evidence="1">
    <location>
        <begin position="1"/>
        <end position="26"/>
    </location>
</feature>
<protein>
    <submittedName>
        <fullName evidence="2">Uncharacterized protein</fullName>
    </submittedName>
</protein>